<feature type="compositionally biased region" description="Basic and acidic residues" evidence="1">
    <location>
        <begin position="228"/>
        <end position="242"/>
    </location>
</feature>
<gene>
    <name evidence="2" type="ORF">BDQ12DRAFT_691592</name>
</gene>
<dbReference type="EMBL" id="ML213654">
    <property type="protein sequence ID" value="TFK33170.1"/>
    <property type="molecule type" value="Genomic_DNA"/>
</dbReference>
<sequence>MLKLGQNLSKAARIPSTTRAVHRVVKLASTERIVCAANRQTLLLSKSLQKPLVCRKYSTQPPPQDPSSSASNASEKPSDSTSEIPPVAWLQVLETTASAPWLAHVPTDPADRLRRSYTLILQIVLYLSRPQQDDGAEQFLSAFSSFPSPPYSEIARARRSVATLVDAVVRDISSIPPSPLSPLRTQYPELFAIAGALEPLRDEYLGDLAALTGVSDAQTAKRAAEIAKEMGGEKKAEQTKTEEAEDNANIKQTEPAQEDAATGSEDGDAAVKSIEQWREFWMRAQPALLSLGMKLDEDGFGMGEEGPGGAGA</sequence>
<evidence type="ECO:0000256" key="1">
    <source>
        <dbReference type="SAM" id="MobiDB-lite"/>
    </source>
</evidence>
<organism evidence="2 3">
    <name type="scientific">Crucibulum laeve</name>
    <dbReference type="NCBI Taxonomy" id="68775"/>
    <lineage>
        <taxon>Eukaryota</taxon>
        <taxon>Fungi</taxon>
        <taxon>Dikarya</taxon>
        <taxon>Basidiomycota</taxon>
        <taxon>Agaricomycotina</taxon>
        <taxon>Agaricomycetes</taxon>
        <taxon>Agaricomycetidae</taxon>
        <taxon>Agaricales</taxon>
        <taxon>Agaricineae</taxon>
        <taxon>Nidulariaceae</taxon>
        <taxon>Crucibulum</taxon>
    </lineage>
</organism>
<accession>A0A5C3LJV5</accession>
<evidence type="ECO:0000313" key="2">
    <source>
        <dbReference type="EMBL" id="TFK33170.1"/>
    </source>
</evidence>
<feature type="region of interest" description="Disordered" evidence="1">
    <location>
        <begin position="228"/>
        <end position="271"/>
    </location>
</feature>
<feature type="region of interest" description="Disordered" evidence="1">
    <location>
        <begin position="56"/>
        <end position="82"/>
    </location>
</feature>
<dbReference type="OrthoDB" id="3177611at2759"/>
<feature type="compositionally biased region" description="Low complexity" evidence="1">
    <location>
        <begin position="66"/>
        <end position="75"/>
    </location>
</feature>
<evidence type="ECO:0000313" key="3">
    <source>
        <dbReference type="Proteomes" id="UP000308652"/>
    </source>
</evidence>
<dbReference type="Proteomes" id="UP000308652">
    <property type="component" value="Unassembled WGS sequence"/>
</dbReference>
<keyword evidence="3" id="KW-1185">Reference proteome</keyword>
<reference evidence="2 3" key="1">
    <citation type="journal article" date="2019" name="Nat. Ecol. Evol.">
        <title>Megaphylogeny resolves global patterns of mushroom evolution.</title>
        <authorList>
            <person name="Varga T."/>
            <person name="Krizsan K."/>
            <person name="Foldi C."/>
            <person name="Dima B."/>
            <person name="Sanchez-Garcia M."/>
            <person name="Sanchez-Ramirez S."/>
            <person name="Szollosi G.J."/>
            <person name="Szarkandi J.G."/>
            <person name="Papp V."/>
            <person name="Albert L."/>
            <person name="Andreopoulos W."/>
            <person name="Angelini C."/>
            <person name="Antonin V."/>
            <person name="Barry K.W."/>
            <person name="Bougher N.L."/>
            <person name="Buchanan P."/>
            <person name="Buyck B."/>
            <person name="Bense V."/>
            <person name="Catcheside P."/>
            <person name="Chovatia M."/>
            <person name="Cooper J."/>
            <person name="Damon W."/>
            <person name="Desjardin D."/>
            <person name="Finy P."/>
            <person name="Geml J."/>
            <person name="Haridas S."/>
            <person name="Hughes K."/>
            <person name="Justo A."/>
            <person name="Karasinski D."/>
            <person name="Kautmanova I."/>
            <person name="Kiss B."/>
            <person name="Kocsube S."/>
            <person name="Kotiranta H."/>
            <person name="LaButti K.M."/>
            <person name="Lechner B.E."/>
            <person name="Liimatainen K."/>
            <person name="Lipzen A."/>
            <person name="Lukacs Z."/>
            <person name="Mihaltcheva S."/>
            <person name="Morgado L.N."/>
            <person name="Niskanen T."/>
            <person name="Noordeloos M.E."/>
            <person name="Ohm R.A."/>
            <person name="Ortiz-Santana B."/>
            <person name="Ovrebo C."/>
            <person name="Racz N."/>
            <person name="Riley R."/>
            <person name="Savchenko A."/>
            <person name="Shiryaev A."/>
            <person name="Soop K."/>
            <person name="Spirin V."/>
            <person name="Szebenyi C."/>
            <person name="Tomsovsky M."/>
            <person name="Tulloss R.E."/>
            <person name="Uehling J."/>
            <person name="Grigoriev I.V."/>
            <person name="Vagvolgyi C."/>
            <person name="Papp T."/>
            <person name="Martin F.M."/>
            <person name="Miettinen O."/>
            <person name="Hibbett D.S."/>
            <person name="Nagy L.G."/>
        </authorList>
    </citation>
    <scope>NUCLEOTIDE SEQUENCE [LARGE SCALE GENOMIC DNA]</scope>
    <source>
        <strain evidence="2 3">CBS 166.37</strain>
    </source>
</reference>
<protein>
    <submittedName>
        <fullName evidence="2">Uncharacterized protein</fullName>
    </submittedName>
</protein>
<dbReference type="AlphaFoldDB" id="A0A5C3LJV5"/>
<name>A0A5C3LJV5_9AGAR</name>
<proteinExistence type="predicted"/>